<keyword evidence="2" id="KW-1133">Transmembrane helix</keyword>
<name>A0ABX5XV71_9BACT</name>
<dbReference type="Proteomes" id="UP000318081">
    <property type="component" value="Chromosome"/>
</dbReference>
<feature type="region of interest" description="Disordered" evidence="1">
    <location>
        <begin position="1"/>
        <end position="21"/>
    </location>
</feature>
<gene>
    <name evidence="3" type="ORF">TBK1r_41450</name>
</gene>
<organism evidence="3 4">
    <name type="scientific">Stieleria magnilauensis</name>
    <dbReference type="NCBI Taxonomy" id="2527963"/>
    <lineage>
        <taxon>Bacteria</taxon>
        <taxon>Pseudomonadati</taxon>
        <taxon>Planctomycetota</taxon>
        <taxon>Planctomycetia</taxon>
        <taxon>Pirellulales</taxon>
        <taxon>Pirellulaceae</taxon>
        <taxon>Stieleria</taxon>
    </lineage>
</organism>
<protein>
    <submittedName>
        <fullName evidence="3">Uncharacterized protein</fullName>
    </submittedName>
</protein>
<dbReference type="RefSeq" id="WP_419580183.1">
    <property type="nucleotide sequence ID" value="NZ_CP036432.1"/>
</dbReference>
<sequence>MRLENSATLVEKQSAEPTWSDEPWNRVKSAIIQRWPHLDSRDVDALPRDVMELEKFLVEYTETPEDEVQAVVREHAPAPSMLQRAGHFGEQLSGRVAPPVQSALERVRYEVDEHRGTTMGLVFVTGMALGVLATAAYFRSRPPASTWQSYLPRQYRG</sequence>
<dbReference type="EMBL" id="CP036432">
    <property type="protein sequence ID" value="QDV85191.1"/>
    <property type="molecule type" value="Genomic_DNA"/>
</dbReference>
<keyword evidence="2" id="KW-0812">Transmembrane</keyword>
<keyword evidence="4" id="KW-1185">Reference proteome</keyword>
<evidence type="ECO:0000313" key="4">
    <source>
        <dbReference type="Proteomes" id="UP000318081"/>
    </source>
</evidence>
<accession>A0ABX5XV71</accession>
<keyword evidence="2" id="KW-0472">Membrane</keyword>
<reference evidence="3 4" key="1">
    <citation type="submission" date="2019-02" db="EMBL/GenBank/DDBJ databases">
        <title>Deep-cultivation of Planctomycetes and their phenomic and genomic characterization uncovers novel biology.</title>
        <authorList>
            <person name="Wiegand S."/>
            <person name="Jogler M."/>
            <person name="Boedeker C."/>
            <person name="Pinto D."/>
            <person name="Vollmers J."/>
            <person name="Rivas-Marin E."/>
            <person name="Kohn T."/>
            <person name="Peeters S.H."/>
            <person name="Heuer A."/>
            <person name="Rast P."/>
            <person name="Oberbeckmann S."/>
            <person name="Bunk B."/>
            <person name="Jeske O."/>
            <person name="Meyerdierks A."/>
            <person name="Storesund J.E."/>
            <person name="Kallscheuer N."/>
            <person name="Luecker S."/>
            <person name="Lage O.M."/>
            <person name="Pohl T."/>
            <person name="Merkel B.J."/>
            <person name="Hornburger P."/>
            <person name="Mueller R.-W."/>
            <person name="Bruemmer F."/>
            <person name="Labrenz M."/>
            <person name="Spormann A.M."/>
            <person name="Op den Camp H."/>
            <person name="Overmann J."/>
            <person name="Amann R."/>
            <person name="Jetten M.S.M."/>
            <person name="Mascher T."/>
            <person name="Medema M.H."/>
            <person name="Devos D.P."/>
            <person name="Kaster A.-K."/>
            <person name="Ovreas L."/>
            <person name="Rohde M."/>
            <person name="Galperin M.Y."/>
            <person name="Jogler C."/>
        </authorList>
    </citation>
    <scope>NUCLEOTIDE SEQUENCE [LARGE SCALE GENOMIC DNA]</scope>
    <source>
        <strain evidence="3 4">TBK1r</strain>
    </source>
</reference>
<proteinExistence type="predicted"/>
<feature type="transmembrane region" description="Helical" evidence="2">
    <location>
        <begin position="118"/>
        <end position="138"/>
    </location>
</feature>
<evidence type="ECO:0000256" key="2">
    <source>
        <dbReference type="SAM" id="Phobius"/>
    </source>
</evidence>
<evidence type="ECO:0000313" key="3">
    <source>
        <dbReference type="EMBL" id="QDV85191.1"/>
    </source>
</evidence>
<evidence type="ECO:0000256" key="1">
    <source>
        <dbReference type="SAM" id="MobiDB-lite"/>
    </source>
</evidence>